<evidence type="ECO:0000256" key="3">
    <source>
        <dbReference type="ARBA" id="ARBA00022801"/>
    </source>
</evidence>
<dbReference type="SMART" id="SM00848">
    <property type="entry name" value="Inhibitor_I29"/>
    <property type="match status" value="1"/>
</dbReference>
<dbReference type="FunFam" id="3.90.70.10:FF:000006">
    <property type="entry name" value="Cathepsin S"/>
    <property type="match status" value="1"/>
</dbReference>
<dbReference type="PROSITE" id="PS00640">
    <property type="entry name" value="THIOL_PROTEASE_ASN"/>
    <property type="match status" value="1"/>
</dbReference>
<protein>
    <recommendedName>
        <fullName evidence="11">Cathepsin L</fullName>
    </recommendedName>
</protein>
<name>A0ABD0Z297_9HEMI</name>
<proteinExistence type="inferred from homology"/>
<comment type="similarity">
    <text evidence="1">Belongs to the peptidase C1 family.</text>
</comment>
<dbReference type="InterPro" id="IPR038765">
    <property type="entry name" value="Papain-like_cys_pep_sf"/>
</dbReference>
<feature type="domain" description="Peptidase C1A papain C-terminal" evidence="7">
    <location>
        <begin position="79"/>
        <end position="295"/>
    </location>
</feature>
<evidence type="ECO:0000256" key="2">
    <source>
        <dbReference type="ARBA" id="ARBA00022670"/>
    </source>
</evidence>
<evidence type="ECO:0000256" key="1">
    <source>
        <dbReference type="ARBA" id="ARBA00008455"/>
    </source>
</evidence>
<dbReference type="PANTHER" id="PTHR12411">
    <property type="entry name" value="CYSTEINE PROTEASE FAMILY C1-RELATED"/>
    <property type="match status" value="1"/>
</dbReference>
<dbReference type="PROSITE" id="PS00639">
    <property type="entry name" value="THIOL_PROTEASE_HIS"/>
    <property type="match status" value="1"/>
</dbReference>
<evidence type="ECO:0008006" key="11">
    <source>
        <dbReference type="Google" id="ProtNLM"/>
    </source>
</evidence>
<dbReference type="InterPro" id="IPR039417">
    <property type="entry name" value="Peptidase_C1A_papain-like"/>
</dbReference>
<dbReference type="AlphaFoldDB" id="A0ABD0Z297"/>
<keyword evidence="3" id="KW-0378">Hydrolase</keyword>
<dbReference type="GO" id="GO:0006508">
    <property type="term" value="P:proteolysis"/>
    <property type="evidence" value="ECO:0007669"/>
    <property type="project" value="UniProtKB-KW"/>
</dbReference>
<dbReference type="Pfam" id="PF00112">
    <property type="entry name" value="Peptidase_C1"/>
    <property type="match status" value="1"/>
</dbReference>
<evidence type="ECO:0000313" key="9">
    <source>
        <dbReference type="EMBL" id="KAL1131623.1"/>
    </source>
</evidence>
<comment type="caution">
    <text evidence="9">The sequence shown here is derived from an EMBL/GenBank/DDBJ whole genome shotgun (WGS) entry which is preliminary data.</text>
</comment>
<keyword evidence="5" id="KW-0865">Zymogen</keyword>
<dbReference type="PRINTS" id="PR00705">
    <property type="entry name" value="PAPAIN"/>
</dbReference>
<dbReference type="EMBL" id="JBFDAA010000006">
    <property type="protein sequence ID" value="KAL1131623.1"/>
    <property type="molecule type" value="Genomic_DNA"/>
</dbReference>
<dbReference type="Proteomes" id="UP001558652">
    <property type="component" value="Unassembled WGS sequence"/>
</dbReference>
<gene>
    <name evidence="9" type="ORF">AAG570_011237</name>
</gene>
<dbReference type="GO" id="GO:0008234">
    <property type="term" value="F:cysteine-type peptidase activity"/>
    <property type="evidence" value="ECO:0007669"/>
    <property type="project" value="UniProtKB-KW"/>
</dbReference>
<evidence type="ECO:0000256" key="5">
    <source>
        <dbReference type="ARBA" id="ARBA00023145"/>
    </source>
</evidence>
<organism evidence="9 10">
    <name type="scientific">Ranatra chinensis</name>
    <dbReference type="NCBI Taxonomy" id="642074"/>
    <lineage>
        <taxon>Eukaryota</taxon>
        <taxon>Metazoa</taxon>
        <taxon>Ecdysozoa</taxon>
        <taxon>Arthropoda</taxon>
        <taxon>Hexapoda</taxon>
        <taxon>Insecta</taxon>
        <taxon>Pterygota</taxon>
        <taxon>Neoptera</taxon>
        <taxon>Paraneoptera</taxon>
        <taxon>Hemiptera</taxon>
        <taxon>Heteroptera</taxon>
        <taxon>Panheteroptera</taxon>
        <taxon>Nepomorpha</taxon>
        <taxon>Nepidae</taxon>
        <taxon>Ranatrinae</taxon>
        <taxon>Ranatra</taxon>
    </lineage>
</organism>
<dbReference type="InterPro" id="IPR000169">
    <property type="entry name" value="Pept_cys_AS"/>
</dbReference>
<dbReference type="InterPro" id="IPR025661">
    <property type="entry name" value="Pept_asp_AS"/>
</dbReference>
<evidence type="ECO:0000256" key="4">
    <source>
        <dbReference type="ARBA" id="ARBA00022807"/>
    </source>
</evidence>
<evidence type="ECO:0000259" key="8">
    <source>
        <dbReference type="SMART" id="SM00848"/>
    </source>
</evidence>
<keyword evidence="10" id="KW-1185">Reference proteome</keyword>
<dbReference type="SUPFAM" id="SSF54001">
    <property type="entry name" value="Cysteine proteinases"/>
    <property type="match status" value="1"/>
</dbReference>
<dbReference type="InterPro" id="IPR025660">
    <property type="entry name" value="Pept_his_AS"/>
</dbReference>
<keyword evidence="4" id="KW-0788">Thiol protease</keyword>
<dbReference type="PROSITE" id="PS00139">
    <property type="entry name" value="THIOL_PROTEASE_CYS"/>
    <property type="match status" value="1"/>
</dbReference>
<feature type="domain" description="Cathepsin propeptide inhibitor" evidence="8">
    <location>
        <begin position="1"/>
        <end position="46"/>
    </location>
</feature>
<dbReference type="InterPro" id="IPR013128">
    <property type="entry name" value="Peptidase_C1A"/>
</dbReference>
<dbReference type="Gene3D" id="3.90.70.10">
    <property type="entry name" value="Cysteine proteinases"/>
    <property type="match status" value="1"/>
</dbReference>
<evidence type="ECO:0000256" key="6">
    <source>
        <dbReference type="ARBA" id="ARBA00023157"/>
    </source>
</evidence>
<sequence length="296" mass="33577">MEDRYRMKVFRMNKKKVQRHNQQYEKGQVSYQMELNHYSDMLHHEFVARMNGYNRSLLHPSNGQTVVGSTYIHPENIDLPKKVDWRTKGAVTPVKDQGSCGSCWAFSTTGSLEGQHFRKTGKLVSLSEQNLVDCSKRYGNNGCNGGLMDYAFKYIKDNRGIDTEKSYPYEGEDDECRYKPEMSGAEDTGFVDLPEGDERKLKYAVATVGPISVAIDASHESFRFYSKGVYYEPNCSSEMLDHGVLVVGYGTTSKGEDYWLVKNSWGPEWGDEGYIKMTRNKDNNCGIASSASYPLV</sequence>
<keyword evidence="6" id="KW-1015">Disulfide bond</keyword>
<dbReference type="InterPro" id="IPR013201">
    <property type="entry name" value="Prot_inhib_I29"/>
</dbReference>
<dbReference type="InterPro" id="IPR000668">
    <property type="entry name" value="Peptidase_C1A_C"/>
</dbReference>
<dbReference type="CDD" id="cd02248">
    <property type="entry name" value="Peptidase_C1A"/>
    <property type="match status" value="1"/>
</dbReference>
<dbReference type="Pfam" id="PF08246">
    <property type="entry name" value="Inhibitor_I29"/>
    <property type="match status" value="1"/>
</dbReference>
<reference evidence="9 10" key="1">
    <citation type="submission" date="2024-07" db="EMBL/GenBank/DDBJ databases">
        <title>Chromosome-level genome assembly of the water stick insect Ranatra chinensis (Heteroptera: Nepidae).</title>
        <authorList>
            <person name="Liu X."/>
        </authorList>
    </citation>
    <scope>NUCLEOTIDE SEQUENCE [LARGE SCALE GENOMIC DNA]</scope>
    <source>
        <strain evidence="9">Cailab_2021Rc</strain>
        <tissue evidence="9">Muscle</tissue>
    </source>
</reference>
<evidence type="ECO:0000313" key="10">
    <source>
        <dbReference type="Proteomes" id="UP001558652"/>
    </source>
</evidence>
<dbReference type="SMART" id="SM00645">
    <property type="entry name" value="Pept_C1"/>
    <property type="match status" value="1"/>
</dbReference>
<evidence type="ECO:0000259" key="7">
    <source>
        <dbReference type="SMART" id="SM00645"/>
    </source>
</evidence>
<accession>A0ABD0Z297</accession>
<keyword evidence="2" id="KW-0645">Protease</keyword>